<name>V5BU53_9GAMM</name>
<dbReference type="AlphaFoldDB" id="V5BU53"/>
<dbReference type="Gene3D" id="2.40.10.220">
    <property type="entry name" value="predicted glycosyltransferase like domains"/>
    <property type="match status" value="1"/>
</dbReference>
<reference evidence="2 3" key="1">
    <citation type="journal article" date="2013" name="Genome Announc.">
        <title>Draft Genome Sequence of the Methanotrophic Gammaproteobacterium Methyloglobulus morosus DSM 22980 Strain KoM1.</title>
        <authorList>
            <person name="Poehlein A."/>
            <person name="Deutzmann J.S."/>
            <person name="Daniel R."/>
            <person name="Simeonova D.D."/>
        </authorList>
    </citation>
    <scope>NUCLEOTIDE SEQUENCE [LARGE SCALE GENOMIC DNA]</scope>
    <source>
        <strain evidence="2 3">KoM1</strain>
    </source>
</reference>
<protein>
    <submittedName>
        <fullName evidence="2">PilZ domain-containing protein</fullName>
    </submittedName>
</protein>
<gene>
    <name evidence="2" type="ORF">MGMO_105c00600</name>
</gene>
<dbReference type="InterPro" id="IPR009875">
    <property type="entry name" value="PilZ_domain"/>
</dbReference>
<dbReference type="Pfam" id="PF07238">
    <property type="entry name" value="PilZ"/>
    <property type="match status" value="1"/>
</dbReference>
<dbReference type="eggNOG" id="ENOG50347H5">
    <property type="taxonomic scope" value="Bacteria"/>
</dbReference>
<dbReference type="SUPFAM" id="SSF141371">
    <property type="entry name" value="PilZ domain-like"/>
    <property type="match status" value="1"/>
</dbReference>
<accession>V5BU53</accession>
<feature type="domain" description="PilZ" evidence="1">
    <location>
        <begin position="5"/>
        <end position="98"/>
    </location>
</feature>
<proteinExistence type="predicted"/>
<dbReference type="EMBL" id="AYLO01000100">
    <property type="protein sequence ID" value="ESS71404.1"/>
    <property type="molecule type" value="Genomic_DNA"/>
</dbReference>
<keyword evidence="3" id="KW-1185">Reference proteome</keyword>
<dbReference type="OrthoDB" id="6402280at2"/>
<dbReference type="GO" id="GO:0035438">
    <property type="term" value="F:cyclic-di-GMP binding"/>
    <property type="evidence" value="ECO:0007669"/>
    <property type="project" value="InterPro"/>
</dbReference>
<organism evidence="2 3">
    <name type="scientific">Methyloglobulus morosus KoM1</name>
    <dbReference type="NCBI Taxonomy" id="1116472"/>
    <lineage>
        <taxon>Bacteria</taxon>
        <taxon>Pseudomonadati</taxon>
        <taxon>Pseudomonadota</taxon>
        <taxon>Gammaproteobacteria</taxon>
        <taxon>Methylococcales</taxon>
        <taxon>Methylococcaceae</taxon>
        <taxon>Methyloglobulus</taxon>
    </lineage>
</organism>
<evidence type="ECO:0000259" key="1">
    <source>
        <dbReference type="Pfam" id="PF07238"/>
    </source>
</evidence>
<dbReference type="RefSeq" id="WP_023495575.1">
    <property type="nucleotide sequence ID" value="NZ_AYLO01000100.1"/>
</dbReference>
<sequence>MSQVERRENPRFNPHGLKANIFLDTPNEPTNLEGEVIDISHTGVKIKLNSVMPASIDRKIRIEFLLPESGIPFSISGILKHHQVNPTELGLHYVDCPVVEALDSFMFECIKLSKH</sequence>
<comment type="caution">
    <text evidence="2">The sequence shown here is derived from an EMBL/GenBank/DDBJ whole genome shotgun (WGS) entry which is preliminary data.</text>
</comment>
<evidence type="ECO:0000313" key="2">
    <source>
        <dbReference type="EMBL" id="ESS71404.1"/>
    </source>
</evidence>
<evidence type="ECO:0000313" key="3">
    <source>
        <dbReference type="Proteomes" id="UP000017842"/>
    </source>
</evidence>
<dbReference type="Proteomes" id="UP000017842">
    <property type="component" value="Unassembled WGS sequence"/>
</dbReference>